<dbReference type="PANTHER" id="PTHR45999:SF4">
    <property type="entry name" value="UNC-13-4A, ISOFORM B"/>
    <property type="match status" value="1"/>
</dbReference>
<dbReference type="InterPro" id="IPR035892">
    <property type="entry name" value="C2_domain_sf"/>
</dbReference>
<dbReference type="SMART" id="SM00239">
    <property type="entry name" value="C2"/>
    <property type="match status" value="1"/>
</dbReference>
<dbReference type="SUPFAM" id="SSF49562">
    <property type="entry name" value="C2 domain (Calcium/lipid-binding domain, CaLB)"/>
    <property type="match status" value="1"/>
</dbReference>
<keyword evidence="2" id="KW-0268">Exocytosis</keyword>
<keyword evidence="4" id="KW-1185">Reference proteome</keyword>
<dbReference type="InterPro" id="IPR014772">
    <property type="entry name" value="Munc13_dom-2"/>
</dbReference>
<evidence type="ECO:0000256" key="2">
    <source>
        <dbReference type="ARBA" id="ARBA00022483"/>
    </source>
</evidence>
<evidence type="ECO:0000256" key="1">
    <source>
        <dbReference type="ARBA" id="ARBA00005823"/>
    </source>
</evidence>
<proteinExistence type="inferred from homology"/>
<dbReference type="InterPro" id="IPR052095">
    <property type="entry name" value="UNC-13_domain"/>
</dbReference>
<gene>
    <name evidence="3" type="ORF">SMTD_LOCUS11191</name>
</gene>
<protein>
    <submittedName>
        <fullName evidence="3">Uncharacterized protein</fullName>
    </submittedName>
</protein>
<evidence type="ECO:0000313" key="4">
    <source>
        <dbReference type="Proteomes" id="UP000269396"/>
    </source>
</evidence>
<dbReference type="Pfam" id="PF00168">
    <property type="entry name" value="C2"/>
    <property type="match status" value="1"/>
</dbReference>
<dbReference type="GO" id="GO:0006887">
    <property type="term" value="P:exocytosis"/>
    <property type="evidence" value="ECO:0007669"/>
    <property type="project" value="UniProtKB-KW"/>
</dbReference>
<dbReference type="CDD" id="cd04009">
    <property type="entry name" value="C2B_Munc13-like"/>
    <property type="match status" value="1"/>
</dbReference>
<dbReference type="InterPro" id="IPR000008">
    <property type="entry name" value="C2_dom"/>
</dbReference>
<dbReference type="GO" id="GO:0099503">
    <property type="term" value="C:secretory vesicle"/>
    <property type="evidence" value="ECO:0007669"/>
    <property type="project" value="TreeGrafter"/>
</dbReference>
<evidence type="ECO:0000313" key="3">
    <source>
        <dbReference type="EMBL" id="VDP57369.1"/>
    </source>
</evidence>
<dbReference type="PANTHER" id="PTHR45999">
    <property type="entry name" value="UNC-13-4A, ISOFORM B"/>
    <property type="match status" value="1"/>
</dbReference>
<dbReference type="PROSITE" id="PS51259">
    <property type="entry name" value="MHD2"/>
    <property type="match status" value="1"/>
</dbReference>
<dbReference type="Proteomes" id="UP000269396">
    <property type="component" value="Unassembled WGS sequence"/>
</dbReference>
<comment type="similarity">
    <text evidence="1">Belongs to the unc-13 family.</text>
</comment>
<accession>A0A183PA04</accession>
<dbReference type="AlphaFoldDB" id="A0A183PA04"/>
<dbReference type="EMBL" id="UZAL01031242">
    <property type="protein sequence ID" value="VDP57369.1"/>
    <property type="molecule type" value="Genomic_DNA"/>
</dbReference>
<sequence>MRPEIRKNVFHLCWSLRSTPVDKAMHDLIVYLDSNIRTLKINVSSNLLHRCVLSIWHECLEQYMEQTIKEGEINSTNIGGPGAFLQIKSDFNADNNNNNPTIIPLSTHEMYELISNLPMEIDKNQIFRAKSTLERLKKSLGILLEFFLKIGEDQINKGSLETEEYNELASSSSYGKLTVKISYQRTSLYVDIQRATNLVPLDSNGLSDPFIIIELLPKHIFSETPKSSRTRIVKNTVDPVFDEHFEFPVTPEELQHPSFCLAFIVMDHDLIMSDDFEGCVFIRPSLLMKSSNKQEINPENSKLVFSNSRLQNRSANEYKQLQLCLPLIRPISKKYGALDILGQRTDSYAQEIFKRWKTLEDSEINQ</sequence>
<dbReference type="PROSITE" id="PS50004">
    <property type="entry name" value="C2"/>
    <property type="match status" value="1"/>
</dbReference>
<reference evidence="3 4" key="1">
    <citation type="submission" date="2018-11" db="EMBL/GenBank/DDBJ databases">
        <authorList>
            <consortium name="Pathogen Informatics"/>
        </authorList>
    </citation>
    <scope>NUCLEOTIDE SEQUENCE [LARGE SCALE GENOMIC DNA]</scope>
    <source>
        <strain>Denwood</strain>
        <strain evidence="4">Zambia</strain>
    </source>
</reference>
<name>A0A183PA04_9TREM</name>
<organism evidence="3 4">
    <name type="scientific">Schistosoma mattheei</name>
    <dbReference type="NCBI Taxonomy" id="31246"/>
    <lineage>
        <taxon>Eukaryota</taxon>
        <taxon>Metazoa</taxon>
        <taxon>Spiralia</taxon>
        <taxon>Lophotrochozoa</taxon>
        <taxon>Platyhelminthes</taxon>
        <taxon>Trematoda</taxon>
        <taxon>Digenea</taxon>
        <taxon>Strigeidida</taxon>
        <taxon>Schistosomatoidea</taxon>
        <taxon>Schistosomatidae</taxon>
        <taxon>Schistosoma</taxon>
    </lineage>
</organism>
<dbReference type="Gene3D" id="2.60.40.150">
    <property type="entry name" value="C2 domain"/>
    <property type="match status" value="1"/>
</dbReference>